<dbReference type="InterPro" id="IPR007313">
    <property type="entry name" value="FxsA"/>
</dbReference>
<dbReference type="EMBL" id="JAQBIE010000013">
    <property type="protein sequence ID" value="MDB6178122.1"/>
    <property type="molecule type" value="Genomic_DNA"/>
</dbReference>
<keyword evidence="4" id="KW-1185">Reference proteome</keyword>
<keyword evidence="2" id="KW-1133">Transmembrane helix</keyword>
<dbReference type="Proteomes" id="UP001165641">
    <property type="component" value="Unassembled WGS sequence"/>
</dbReference>
<dbReference type="Pfam" id="PF04186">
    <property type="entry name" value="FxsA"/>
    <property type="match status" value="1"/>
</dbReference>
<reference evidence="3" key="1">
    <citation type="submission" date="2022-12" db="EMBL/GenBank/DDBJ databases">
        <title>Paracoccus onchidii sp. nov., isolated from a marine invertebrate from the South China Sea.</title>
        <authorList>
            <person name="Xu S."/>
            <person name="Liu Z."/>
            <person name="Xu Y."/>
        </authorList>
    </citation>
    <scope>NUCLEOTIDE SEQUENCE</scope>
    <source>
        <strain evidence="3">Z330</strain>
    </source>
</reference>
<proteinExistence type="predicted"/>
<keyword evidence="2" id="KW-0472">Membrane</keyword>
<accession>A0ABT4ZFP4</accession>
<organism evidence="3 4">
    <name type="scientific">Paracoccus onchidii</name>
    <dbReference type="NCBI Taxonomy" id="3017813"/>
    <lineage>
        <taxon>Bacteria</taxon>
        <taxon>Pseudomonadati</taxon>
        <taxon>Pseudomonadota</taxon>
        <taxon>Alphaproteobacteria</taxon>
        <taxon>Rhodobacterales</taxon>
        <taxon>Paracoccaceae</taxon>
        <taxon>Paracoccus</taxon>
    </lineage>
</organism>
<feature type="region of interest" description="Disordered" evidence="1">
    <location>
        <begin position="125"/>
        <end position="181"/>
    </location>
</feature>
<feature type="transmembrane region" description="Helical" evidence="2">
    <location>
        <begin position="74"/>
        <end position="99"/>
    </location>
</feature>
<keyword evidence="2" id="KW-0812">Transmembrane</keyword>
<comment type="caution">
    <text evidence="3">The sequence shown here is derived from an EMBL/GenBank/DDBJ whole genome shotgun (WGS) entry which is preliminary data.</text>
</comment>
<evidence type="ECO:0000256" key="2">
    <source>
        <dbReference type="SAM" id="Phobius"/>
    </source>
</evidence>
<evidence type="ECO:0000313" key="3">
    <source>
        <dbReference type="EMBL" id="MDB6178122.1"/>
    </source>
</evidence>
<dbReference type="PANTHER" id="PTHR35335:SF1">
    <property type="entry name" value="UPF0716 PROTEIN FXSA"/>
    <property type="match status" value="1"/>
</dbReference>
<dbReference type="RefSeq" id="WP_271889242.1">
    <property type="nucleotide sequence ID" value="NZ_JAQBIE010000013.1"/>
</dbReference>
<evidence type="ECO:0000256" key="1">
    <source>
        <dbReference type="SAM" id="MobiDB-lite"/>
    </source>
</evidence>
<sequence>MWLFWLFVAIPIVEIALFIQVGGLIGLWPTLAIVILTAVIGSSLMRSQGASALAEVQRSFNELRDPSRPLAHGVMILIAGMLLLTPGFFTDTVGLLLLVPKLRDRVMNQLSRHVRVSGFSVNSGMHRRDTHRAPYGEGVIDGEYEVTEPHDGNGRRTPTDLPPELEGDDQPPRGNSGWTRH</sequence>
<dbReference type="NCBIfam" id="NF008528">
    <property type="entry name" value="PRK11463.1-2"/>
    <property type="match status" value="1"/>
</dbReference>
<name>A0ABT4ZFP4_9RHOB</name>
<evidence type="ECO:0000313" key="4">
    <source>
        <dbReference type="Proteomes" id="UP001165641"/>
    </source>
</evidence>
<feature type="compositionally biased region" description="Basic and acidic residues" evidence="1">
    <location>
        <begin position="147"/>
        <end position="158"/>
    </location>
</feature>
<dbReference type="PANTHER" id="PTHR35335">
    <property type="entry name" value="UPF0716 PROTEIN FXSA"/>
    <property type="match status" value="1"/>
</dbReference>
<protein>
    <submittedName>
        <fullName evidence="3">FxsA family protein</fullName>
    </submittedName>
</protein>
<feature type="transmembrane region" description="Helical" evidence="2">
    <location>
        <begin position="6"/>
        <end position="25"/>
    </location>
</feature>
<gene>
    <name evidence="3" type="ORF">PAF17_11505</name>
</gene>